<dbReference type="EMBL" id="CP046400">
    <property type="protein sequence ID" value="QGY38648.1"/>
    <property type="molecule type" value="Genomic_DNA"/>
</dbReference>
<dbReference type="InterPro" id="IPR041462">
    <property type="entry name" value="Bact_A2M_MG6"/>
</dbReference>
<feature type="chain" id="PRO_5026097613" evidence="3">
    <location>
        <begin position="23"/>
        <end position="1769"/>
    </location>
</feature>
<keyword evidence="2 3" id="KW-0732">Signal</keyword>
<sequence>MNKSGLKTAVITILCLIVAAQAAWIITSTQPKAKPPSVKEVRVLQGRAGLEIELAAPLGADAPLPDQCAVLDPEAEGTWAWSNPYVLRFEATQPLKGNTQYSVTLAPETGIKGERAFTVQTGTFQLDDITFSERAGGKPATGIISVQLRFSGPVSPEDLLKHVTLTDETDNTPVPLQVMTSWSTRRMELRTDPLDKTTEGRTYRLNVSKGLQRAGSNLALTRDSEATFTLKIDPKLTCEGMTLSGSGLGLRFSTPMDPDSAAAFINVEPEADYTLSADGNTLLLSGGFTPGVKYTVTLRQGLTAADGAVLQQGIKATAAMPDLSPSVDFTGSGLFLPRSARTGLVLKAVNAGKLTVRIDRVYPNNLFAMLSEYGGRIFEEGWDYGGVPSNLGGKLFEQTFEVKAAKNETATVPLAFGNALRDMNGLLRISADIRGGESARRWLILSDIGLIAKRDSRTFHVWAVSNKTLKPIPGLKLTLISDKNQRLGRAVTGNYGTASLKLPENNDDGSPYLIMAEGQSGDFTFLLLSRFGVDTTGLDVSGVRTSRTGMRAFLYGERDLYRPGETFKGMAVVRQNDLAAPPSQPLVLVHRDSKGRVARKIRLTTGKDGTADFTLALPAYALTGTHSLALMAGKTVIGTYRFKVEEFIPDRIKVELLTGKTAYEPGQAIGLNVRSSYLFGPPAANLPVTLRGVLRAAPFAPTGLEDYVFGDPEREFQAQEFYASDGTLDANGTLSGSLPVPEGLTPPAALEAVLYGRVSEAGGRGVTAGKTVLVHPYAYYLGLGRLERNGLDPGKPISFRYVAAAPGGNVCAHGELTAKLYRDRWRTVVRQAPSGGFRYESVNDPQLVDSSTIPPGEGKGEVMFTPPSYGSYRVTIAAADSGASSATAFYCGGWGYSPWALKNPARLELATDKDQYQPGETAVVQIRAPFPGRVLVAVEGDTVHDTQIVDLEGNTGEVRLPVKQAYAPNAHVTALLVRKAADVDEGSVGRAFGAVPLLVDNLSNKMALQIDAPEEIRPESELTVRIKADPGAVVTVAAVDEGILQLSGSNDPDPFGFFYARRALGVHSYDTFAMLYPDMARVMGHAKAGGGMAMMAESQFMRTGSILRVKPVSFWSGPLKADAKGDVSYTVRLPDFQGALRLVAVGLDGKRFGLSRSMTRVRSPLAVTPTLPRFLAAGDTMEMPVTLRNDLGRDGAVTMDVTAEGAVETDAQPITRDIADGNETTVYVPLKAKPGAGGAAKITIHATSGDESRRIVVDLPVRPALPYRRDAAFGVLKDKEGELLPAPEGFVPGTVTRTVTLGALPISGFAGKLEYLLRYPYGCAEQTTSKAFPLIRFNALARAFAPDLLGETGAPFMVQAALSRLSAMQTDSGGFAFWPGGREANPWVSAYVAHFLLEASQAGFGADFMLPRALNYLRVLPSTRNRNLDTVSYALFDLAKAGEPERGAMDELRDKHADKLSAAGRTLLACAYALSGDPDSFNALLAKLPELPEGREHGGGMGSGLRDAALMLITLADAAPDDRLVPELAAKVSRLMHVSRWGTTQENALAFTALGKTLDTADPGPFSGMLVSGDTEYRFDDVPTFSKRDIPSGGPIRAAMASDNATVYWSATTRGVPEPETVKPVSNGLEIRRTFLDREGNPLKATSLRQGDLVIMKTELRATGTAVENVVAQLLLPAGLEVENQRLATTETAAFAPKGERAISGHQDMRDDRILFFTDLRRTGWHAGYTQLRAVTPGSFALPPAQAEAMYDPAIMARGETGRMDVTRR</sequence>
<dbReference type="Pfam" id="PF01835">
    <property type="entry name" value="MG2"/>
    <property type="match status" value="1"/>
</dbReference>
<feature type="signal peptide" evidence="3">
    <location>
        <begin position="1"/>
        <end position="22"/>
    </location>
</feature>
<dbReference type="Pfam" id="PF17973">
    <property type="entry name" value="bMG10"/>
    <property type="match status" value="1"/>
</dbReference>
<dbReference type="Gene3D" id="1.50.10.20">
    <property type="match status" value="1"/>
</dbReference>
<dbReference type="Proteomes" id="UP000428328">
    <property type="component" value="Chromosome"/>
</dbReference>
<dbReference type="InterPro" id="IPR002890">
    <property type="entry name" value="MG2"/>
</dbReference>
<dbReference type="SMART" id="SM01360">
    <property type="entry name" value="A2M"/>
    <property type="match status" value="1"/>
</dbReference>
<feature type="domain" description="Alpha-2-macroglobulin bait region" evidence="4">
    <location>
        <begin position="907"/>
        <end position="1046"/>
    </location>
</feature>
<dbReference type="InterPro" id="IPR051802">
    <property type="entry name" value="YfhM-like"/>
</dbReference>
<gene>
    <name evidence="6" type="ORF">GM415_00320</name>
</gene>
<organism evidence="6 7">
    <name type="scientific">Pseudodesulfovibrio cashew</name>
    <dbReference type="NCBI Taxonomy" id="2678688"/>
    <lineage>
        <taxon>Bacteria</taxon>
        <taxon>Pseudomonadati</taxon>
        <taxon>Thermodesulfobacteriota</taxon>
        <taxon>Desulfovibrionia</taxon>
        <taxon>Desulfovibrionales</taxon>
        <taxon>Desulfovibrionaceae</taxon>
    </lineage>
</organism>
<dbReference type="InterPro" id="IPR047565">
    <property type="entry name" value="Alpha-macroglob_thiol-ester_cl"/>
</dbReference>
<dbReference type="RefSeq" id="WP_158945654.1">
    <property type="nucleotide sequence ID" value="NZ_CP046400.1"/>
</dbReference>
<dbReference type="InterPro" id="IPR001599">
    <property type="entry name" value="Macroglobln_a2"/>
</dbReference>
<dbReference type="SMART" id="SM01359">
    <property type="entry name" value="A2M_N_2"/>
    <property type="match status" value="1"/>
</dbReference>
<evidence type="ECO:0000259" key="4">
    <source>
        <dbReference type="SMART" id="SM01359"/>
    </source>
</evidence>
<evidence type="ECO:0000256" key="1">
    <source>
        <dbReference type="ARBA" id="ARBA00010556"/>
    </source>
</evidence>
<dbReference type="Pfam" id="PF07678">
    <property type="entry name" value="TED_complement"/>
    <property type="match status" value="1"/>
</dbReference>
<dbReference type="GO" id="GO:0004866">
    <property type="term" value="F:endopeptidase inhibitor activity"/>
    <property type="evidence" value="ECO:0007669"/>
    <property type="project" value="InterPro"/>
</dbReference>
<keyword evidence="7" id="KW-1185">Reference proteome</keyword>
<evidence type="ECO:0000256" key="3">
    <source>
        <dbReference type="SAM" id="SignalP"/>
    </source>
</evidence>
<dbReference type="PANTHER" id="PTHR40094:SF1">
    <property type="entry name" value="UBIQUITIN DOMAIN-CONTAINING PROTEIN"/>
    <property type="match status" value="1"/>
</dbReference>
<dbReference type="InterPro" id="IPR041203">
    <property type="entry name" value="Bact_A2M_MG5"/>
</dbReference>
<evidence type="ECO:0000313" key="7">
    <source>
        <dbReference type="Proteomes" id="UP000428328"/>
    </source>
</evidence>
<dbReference type="GO" id="GO:0005615">
    <property type="term" value="C:extracellular space"/>
    <property type="evidence" value="ECO:0007669"/>
    <property type="project" value="InterPro"/>
</dbReference>
<dbReference type="SUPFAM" id="SSF48239">
    <property type="entry name" value="Terpenoid cyclases/Protein prenyltransferases"/>
    <property type="match status" value="1"/>
</dbReference>
<dbReference type="SMART" id="SM01419">
    <property type="entry name" value="Thiol-ester_cl"/>
    <property type="match status" value="1"/>
</dbReference>
<dbReference type="Pfam" id="PF17972">
    <property type="entry name" value="bMG5"/>
    <property type="match status" value="1"/>
</dbReference>
<dbReference type="InterPro" id="IPR021868">
    <property type="entry name" value="Alpha_2_Macroglob_MG3"/>
</dbReference>
<dbReference type="KEGG" id="psel:GM415_00320"/>
<dbReference type="Gene3D" id="2.60.40.1930">
    <property type="match status" value="1"/>
</dbReference>
<dbReference type="CDD" id="cd02891">
    <property type="entry name" value="A2M_like"/>
    <property type="match status" value="1"/>
</dbReference>
<dbReference type="InterPro" id="IPR011626">
    <property type="entry name" value="Alpha-macroglobulin_TED"/>
</dbReference>
<dbReference type="Pfam" id="PF07703">
    <property type="entry name" value="A2M_BRD"/>
    <property type="match status" value="1"/>
</dbReference>
<comment type="similarity">
    <text evidence="1">Belongs to the protease inhibitor I39 (alpha-2-macroglobulin) family. Bacterial alpha-2-macroglobulin subfamily.</text>
</comment>
<protein>
    <submittedName>
        <fullName evidence="6">Alpha-2-macroglobulin family protein</fullName>
    </submittedName>
</protein>
<dbReference type="Pfam" id="PF17962">
    <property type="entry name" value="bMG6"/>
    <property type="match status" value="1"/>
</dbReference>
<dbReference type="InterPro" id="IPR041246">
    <property type="entry name" value="Bact_MG10"/>
</dbReference>
<dbReference type="Pfam" id="PF00207">
    <property type="entry name" value="A2M"/>
    <property type="match status" value="1"/>
</dbReference>
<accession>A0A6I6JBW8</accession>
<dbReference type="InterPro" id="IPR008930">
    <property type="entry name" value="Terpenoid_cyclase/PrenylTrfase"/>
</dbReference>
<feature type="domain" description="Alpha-2-macroglobulin" evidence="5">
    <location>
        <begin position="1113"/>
        <end position="1201"/>
    </location>
</feature>
<dbReference type="Pfam" id="PF11974">
    <property type="entry name" value="bMG3"/>
    <property type="match status" value="1"/>
</dbReference>
<reference evidence="6 7" key="1">
    <citation type="submission" date="2019-11" db="EMBL/GenBank/DDBJ databases">
        <authorList>
            <person name="Zheng R.K."/>
            <person name="Sun C.M."/>
        </authorList>
    </citation>
    <scope>NUCLEOTIDE SEQUENCE [LARGE SCALE GENOMIC DNA]</scope>
    <source>
        <strain evidence="6 7">SRB007</strain>
    </source>
</reference>
<evidence type="ECO:0000256" key="2">
    <source>
        <dbReference type="ARBA" id="ARBA00022729"/>
    </source>
</evidence>
<evidence type="ECO:0000259" key="5">
    <source>
        <dbReference type="SMART" id="SM01360"/>
    </source>
</evidence>
<name>A0A6I6JBW8_9BACT</name>
<dbReference type="PANTHER" id="PTHR40094">
    <property type="entry name" value="ALPHA-2-MACROGLOBULIN HOMOLOG"/>
    <property type="match status" value="1"/>
</dbReference>
<evidence type="ECO:0000313" key="6">
    <source>
        <dbReference type="EMBL" id="QGY38648.1"/>
    </source>
</evidence>
<dbReference type="InterPro" id="IPR011625">
    <property type="entry name" value="A2M_N_BRD"/>
</dbReference>
<proteinExistence type="inferred from homology"/>